<accession>A0ABV1EN88</accession>
<dbReference type="EMBL" id="JBBMFT010000002">
    <property type="protein sequence ID" value="MEQ2456047.1"/>
    <property type="molecule type" value="Genomic_DNA"/>
</dbReference>
<name>A0ABV1EN88_9FIRM</name>
<dbReference type="PANTHER" id="PTHR35336">
    <property type="entry name" value="ADENOSYLCOBINAMIDE AMIDOHYDROLASE"/>
    <property type="match status" value="1"/>
</dbReference>
<dbReference type="Pfam" id="PF01955">
    <property type="entry name" value="CbiZ"/>
    <property type="match status" value="1"/>
</dbReference>
<dbReference type="InterPro" id="IPR052209">
    <property type="entry name" value="CbiZ"/>
</dbReference>
<keyword evidence="2" id="KW-1185">Reference proteome</keyword>
<sequence length="370" mass="40220">MERIFELCNGDRLACTEQAAVFRFSGPRMVLSTGANGGGMRDDLTAAFNYCDCGMAGVCQPMQGNNLREHQRTVARRLGLDPDHTTGLDTAANLDNMVVITKRWEDLQITAAVSGGADVNALCAGDPAFLTEVDGAPTSVPPGTINIFLITDRPLAPGAMAELILTATEAKTAVLRDLMQGSSVSQELATGTGTDGIVIICGTGQEGMLLNAGKHFKFGELAALAVREAVTEALFRQTGFCAQEQHTVLKRLHRFGITADTLSAHCLARRPGQDTAIARTIKKLDQDAFLVGVVVLYVHLEDQRRAGMLTELEAGDWGEHLLRQIQRHYRCDLSLLQEAALMDKLEHFLCQLLMSNLLEQERLYPDQAPI</sequence>
<protein>
    <submittedName>
        <fullName evidence="1">Adenosylcobinamide amidohydrolase</fullName>
    </submittedName>
</protein>
<proteinExistence type="predicted"/>
<reference evidence="1 2" key="1">
    <citation type="submission" date="2024-03" db="EMBL/GenBank/DDBJ databases">
        <title>Human intestinal bacterial collection.</title>
        <authorList>
            <person name="Pauvert C."/>
            <person name="Hitch T.C.A."/>
            <person name="Clavel T."/>
        </authorList>
    </citation>
    <scope>NUCLEOTIDE SEQUENCE [LARGE SCALE GENOMIC DNA]</scope>
    <source>
        <strain evidence="1 2">CLA-AP-H34</strain>
    </source>
</reference>
<dbReference type="PANTHER" id="PTHR35336:SF5">
    <property type="entry name" value="ADENOSYLCOBINAMIDE AMIDOHYDROLASE"/>
    <property type="match status" value="1"/>
</dbReference>
<organism evidence="1 2">
    <name type="scientific">Flavonifractor hominis</name>
    <dbReference type="NCBI Taxonomy" id="3133178"/>
    <lineage>
        <taxon>Bacteria</taxon>
        <taxon>Bacillati</taxon>
        <taxon>Bacillota</taxon>
        <taxon>Clostridia</taxon>
        <taxon>Eubacteriales</taxon>
        <taxon>Oscillospiraceae</taxon>
        <taxon>Flavonifractor</taxon>
    </lineage>
</organism>
<dbReference type="InterPro" id="IPR002808">
    <property type="entry name" value="AdoCbi_amidolase"/>
</dbReference>
<gene>
    <name evidence="1" type="ORF">WMO45_05885</name>
</gene>
<comment type="caution">
    <text evidence="1">The sequence shown here is derived from an EMBL/GenBank/DDBJ whole genome shotgun (WGS) entry which is preliminary data.</text>
</comment>
<dbReference type="RefSeq" id="WP_349139617.1">
    <property type="nucleotide sequence ID" value="NZ_JBBMFT010000002.1"/>
</dbReference>
<evidence type="ECO:0000313" key="2">
    <source>
        <dbReference type="Proteomes" id="UP001440599"/>
    </source>
</evidence>
<evidence type="ECO:0000313" key="1">
    <source>
        <dbReference type="EMBL" id="MEQ2456047.1"/>
    </source>
</evidence>
<dbReference type="Proteomes" id="UP001440599">
    <property type="component" value="Unassembled WGS sequence"/>
</dbReference>